<name>A0A1M5E3U9_9FLAO</name>
<dbReference type="PANTHER" id="PTHR37299">
    <property type="entry name" value="TRANSCRIPTIONAL REGULATOR-RELATED"/>
    <property type="match status" value="1"/>
</dbReference>
<dbReference type="Proteomes" id="UP000184518">
    <property type="component" value="Unassembled WGS sequence"/>
</dbReference>
<evidence type="ECO:0000259" key="2">
    <source>
        <dbReference type="PROSITE" id="PS50110"/>
    </source>
</evidence>
<dbReference type="GO" id="GO:0000156">
    <property type="term" value="F:phosphorelay response regulator activity"/>
    <property type="evidence" value="ECO:0007669"/>
    <property type="project" value="InterPro"/>
</dbReference>
<keyword evidence="5" id="KW-1185">Reference proteome</keyword>
<dbReference type="SUPFAM" id="SSF52172">
    <property type="entry name" value="CheY-like"/>
    <property type="match status" value="1"/>
</dbReference>
<dbReference type="Pfam" id="PF04397">
    <property type="entry name" value="LytTR"/>
    <property type="match status" value="1"/>
</dbReference>
<feature type="modified residue" description="4-aspartylphosphate" evidence="1">
    <location>
        <position position="56"/>
    </location>
</feature>
<organism evidence="4 5">
    <name type="scientific">Chryseobacterium arachidis</name>
    <dbReference type="NCBI Taxonomy" id="1416778"/>
    <lineage>
        <taxon>Bacteria</taxon>
        <taxon>Pseudomonadati</taxon>
        <taxon>Bacteroidota</taxon>
        <taxon>Flavobacteriia</taxon>
        <taxon>Flavobacteriales</taxon>
        <taxon>Weeksellaceae</taxon>
        <taxon>Chryseobacterium group</taxon>
        <taxon>Chryseobacterium</taxon>
    </lineage>
</organism>
<feature type="domain" description="HTH LytTR-type" evidence="3">
    <location>
        <begin position="130"/>
        <end position="228"/>
    </location>
</feature>
<dbReference type="Gene3D" id="2.40.50.1020">
    <property type="entry name" value="LytTr DNA-binding domain"/>
    <property type="match status" value="1"/>
</dbReference>
<dbReference type="RefSeq" id="WP_072958276.1">
    <property type="nucleotide sequence ID" value="NZ_FQUT01000006.1"/>
</dbReference>
<evidence type="ECO:0000256" key="1">
    <source>
        <dbReference type="PROSITE-ProRule" id="PRU00169"/>
    </source>
</evidence>
<gene>
    <name evidence="4" type="ORF">SAMN05443633_10694</name>
</gene>
<dbReference type="STRING" id="1416778.SAMN05443633_10694"/>
<sequence>MNKIKCIVVDDEPLAISLLESYVQKIPFLELVFSTENPIEALDYIQKNESDLVFLDIQMPELTGINFMKILGDKLKYILTTAYSEYALEGYEHNIVDYLLKPISFERFYKSALKAQERFVINQNKENAYFFVKSSGQQHRINFEDILYVESIKDYVNIRTSEQEYIVLDTLKSMELQLPENSFVRIHKSFILNLYQIKNLGSKKVTLLSEQEIPIGESYRMNLLAKIK</sequence>
<dbReference type="AlphaFoldDB" id="A0A1M5E3U9"/>
<evidence type="ECO:0000313" key="5">
    <source>
        <dbReference type="Proteomes" id="UP000184518"/>
    </source>
</evidence>
<dbReference type="OrthoDB" id="2168082at2"/>
<feature type="domain" description="Response regulatory" evidence="2">
    <location>
        <begin position="5"/>
        <end position="116"/>
    </location>
</feature>
<proteinExistence type="predicted"/>
<evidence type="ECO:0000259" key="3">
    <source>
        <dbReference type="PROSITE" id="PS50930"/>
    </source>
</evidence>
<dbReference type="InterPro" id="IPR046947">
    <property type="entry name" value="LytR-like"/>
</dbReference>
<dbReference type="Gene3D" id="3.40.50.2300">
    <property type="match status" value="1"/>
</dbReference>
<dbReference type="PROSITE" id="PS50930">
    <property type="entry name" value="HTH_LYTTR"/>
    <property type="match status" value="1"/>
</dbReference>
<keyword evidence="1" id="KW-0597">Phosphoprotein</keyword>
<dbReference type="InterPro" id="IPR011006">
    <property type="entry name" value="CheY-like_superfamily"/>
</dbReference>
<evidence type="ECO:0000313" key="4">
    <source>
        <dbReference type="EMBL" id="SHF73865.1"/>
    </source>
</evidence>
<dbReference type="InterPro" id="IPR001789">
    <property type="entry name" value="Sig_transdc_resp-reg_receiver"/>
</dbReference>
<dbReference type="PANTHER" id="PTHR37299:SF1">
    <property type="entry name" value="STAGE 0 SPORULATION PROTEIN A HOMOLOG"/>
    <property type="match status" value="1"/>
</dbReference>
<dbReference type="PROSITE" id="PS50110">
    <property type="entry name" value="RESPONSE_REGULATORY"/>
    <property type="match status" value="1"/>
</dbReference>
<reference evidence="5" key="1">
    <citation type="submission" date="2016-11" db="EMBL/GenBank/DDBJ databases">
        <authorList>
            <person name="Varghese N."/>
            <person name="Submissions S."/>
        </authorList>
    </citation>
    <scope>NUCLEOTIDE SEQUENCE [LARGE SCALE GENOMIC DNA]</scope>
    <source>
        <strain evidence="5">DSM 27619</strain>
    </source>
</reference>
<dbReference type="EMBL" id="FQUT01000006">
    <property type="protein sequence ID" value="SHF73865.1"/>
    <property type="molecule type" value="Genomic_DNA"/>
</dbReference>
<dbReference type="SMART" id="SM00448">
    <property type="entry name" value="REC"/>
    <property type="match status" value="1"/>
</dbReference>
<dbReference type="GO" id="GO:0003677">
    <property type="term" value="F:DNA binding"/>
    <property type="evidence" value="ECO:0007669"/>
    <property type="project" value="InterPro"/>
</dbReference>
<dbReference type="Pfam" id="PF00072">
    <property type="entry name" value="Response_reg"/>
    <property type="match status" value="1"/>
</dbReference>
<protein>
    <submittedName>
        <fullName evidence="4">Two component transcriptional regulator, LytTR family</fullName>
    </submittedName>
</protein>
<dbReference type="SMART" id="SM00850">
    <property type="entry name" value="LytTR"/>
    <property type="match status" value="1"/>
</dbReference>
<accession>A0A1M5E3U9</accession>
<dbReference type="InterPro" id="IPR007492">
    <property type="entry name" value="LytTR_DNA-bd_dom"/>
</dbReference>